<dbReference type="Pfam" id="PF00459">
    <property type="entry name" value="Inositol_P"/>
    <property type="match status" value="1"/>
</dbReference>
<accession>A0A7Z9DUT1</accession>
<gene>
    <name evidence="2" type="ORF">PL8927_140218</name>
</gene>
<evidence type="ECO:0000256" key="1">
    <source>
        <dbReference type="PIRSR" id="PIRSR600760-2"/>
    </source>
</evidence>
<dbReference type="InterPro" id="IPR000760">
    <property type="entry name" value="Inositol_monophosphatase-like"/>
</dbReference>
<keyword evidence="1" id="KW-0479">Metal-binding</keyword>
<dbReference type="Proteomes" id="UP000184550">
    <property type="component" value="Unassembled WGS sequence"/>
</dbReference>
<organism evidence="2 3">
    <name type="scientific">Planktothrix serta PCC 8927</name>
    <dbReference type="NCBI Taxonomy" id="671068"/>
    <lineage>
        <taxon>Bacteria</taxon>
        <taxon>Bacillati</taxon>
        <taxon>Cyanobacteriota</taxon>
        <taxon>Cyanophyceae</taxon>
        <taxon>Oscillatoriophycideae</taxon>
        <taxon>Oscillatoriales</taxon>
        <taxon>Microcoleaceae</taxon>
        <taxon>Planktothrix</taxon>
    </lineage>
</organism>
<protein>
    <submittedName>
        <fullName evidence="2">Inositol monophosphatase</fullName>
    </submittedName>
</protein>
<evidence type="ECO:0000313" key="2">
    <source>
        <dbReference type="EMBL" id="VXD11645.1"/>
    </source>
</evidence>
<keyword evidence="1" id="KW-0460">Magnesium</keyword>
<name>A0A7Z9DUT1_9CYAN</name>
<dbReference type="EMBL" id="CZCU02000046">
    <property type="protein sequence ID" value="VXD11645.1"/>
    <property type="molecule type" value="Genomic_DNA"/>
</dbReference>
<dbReference type="Gene3D" id="3.30.540.10">
    <property type="entry name" value="Fructose-1,6-Bisphosphatase, subunit A, domain 1"/>
    <property type="match status" value="1"/>
</dbReference>
<comment type="caution">
    <text evidence="2">The sequence shown here is derived from an EMBL/GenBank/DDBJ whole genome shotgun (WGS) entry which is preliminary data.</text>
</comment>
<feature type="binding site" evidence="1">
    <location>
        <position position="86"/>
    </location>
    <ligand>
        <name>Mg(2+)</name>
        <dbReference type="ChEBI" id="CHEBI:18420"/>
        <label>1</label>
        <note>catalytic</note>
    </ligand>
</feature>
<feature type="binding site" evidence="1">
    <location>
        <position position="68"/>
    </location>
    <ligand>
        <name>Mg(2+)</name>
        <dbReference type="ChEBI" id="CHEBI:18420"/>
        <label>1</label>
        <note>catalytic</note>
    </ligand>
</feature>
<dbReference type="GO" id="GO:0046872">
    <property type="term" value="F:metal ion binding"/>
    <property type="evidence" value="ECO:0007669"/>
    <property type="project" value="UniProtKB-KW"/>
</dbReference>
<keyword evidence="3" id="KW-1185">Reference proteome</keyword>
<dbReference type="OrthoDB" id="9772456at2"/>
<comment type="cofactor">
    <cofactor evidence="1">
        <name>Mg(2+)</name>
        <dbReference type="ChEBI" id="CHEBI:18420"/>
    </cofactor>
</comment>
<evidence type="ECO:0000313" key="3">
    <source>
        <dbReference type="Proteomes" id="UP000184550"/>
    </source>
</evidence>
<feature type="binding site" evidence="1">
    <location>
        <position position="84"/>
    </location>
    <ligand>
        <name>Mg(2+)</name>
        <dbReference type="ChEBI" id="CHEBI:18420"/>
        <label>1</label>
        <note>catalytic</note>
    </ligand>
</feature>
<dbReference type="AlphaFoldDB" id="A0A7Z9DUT1"/>
<sequence>MTNFWDQIFNLASTTANDVGQQLILDFGTVQASEKADGSLVTRFDQWADQEIRTRIATTFPEHGVISEEAEHIFPHTDWCWVIDPLNQTFHGLWNSILSYISCQSS</sequence>
<dbReference type="RefSeq" id="WP_083617712.1">
    <property type="nucleotide sequence ID" value="NZ_LR734832.1"/>
</dbReference>
<dbReference type="SUPFAM" id="SSF56655">
    <property type="entry name" value="Carbohydrate phosphatase"/>
    <property type="match status" value="1"/>
</dbReference>
<reference evidence="2" key="1">
    <citation type="submission" date="2019-10" db="EMBL/GenBank/DDBJ databases">
        <authorList>
            <consortium name="Genoscope - CEA"/>
            <person name="William W."/>
        </authorList>
    </citation>
    <scope>NUCLEOTIDE SEQUENCE [LARGE SCALE GENOMIC DNA]</scope>
    <source>
        <strain evidence="2">BBR_PRJEB10992</strain>
    </source>
</reference>
<proteinExistence type="predicted"/>